<sequence>MKFKAGWIVIFLVLGLALIGCSGENVGTSESEDNETSVGDNGLSGRVLVWVHPYADPQLMNPVWEEMKNTFEEQHPNVEIVIEEIPWQNREQKLLTALAANQGPDVFYLLPDQTPLFAQQGILEPISKYVDEAFMSEFNEASLNAARYQGELYGLTILGTVVSPYYNLDIVKEIGEDPNNLPATWDEFKEWAQKAKEKGYYAFTFRVADGAVNMGFYPWIWQAGGDIIDDNGNVIVTEPEAMEALHFINTAFQEGWIHPDVSQDAQNEAFLNGQVMVNFTSNIFIANQEAGIDKVDFEWTVGPLLENKRKATYSAVGMFAVPSNSDNKDAAVEFVKFMTNEDNQRLFNKATSYIPSRPAAADIYDGHQLMEIVVEQSEFTLPGVKDPVGRLIIPHVTAAIQSMLNGDFTPEEAAEHIAKKIEEERANIQ</sequence>
<evidence type="ECO:0000256" key="3">
    <source>
        <dbReference type="ARBA" id="ARBA00022729"/>
    </source>
</evidence>
<keyword evidence="5" id="KW-1185">Reference proteome</keyword>
<organism evidence="4 5">
    <name type="scientific">Caldalkalibacillus uzonensis</name>
    <dbReference type="NCBI Taxonomy" id="353224"/>
    <lineage>
        <taxon>Bacteria</taxon>
        <taxon>Bacillati</taxon>
        <taxon>Bacillota</taxon>
        <taxon>Bacilli</taxon>
        <taxon>Bacillales</taxon>
        <taxon>Bacillaceae</taxon>
        <taxon>Caldalkalibacillus</taxon>
    </lineage>
</organism>
<keyword evidence="3" id="KW-0732">Signal</keyword>
<name>A0ABU0CQ87_9BACI</name>
<dbReference type="InterPro" id="IPR006059">
    <property type="entry name" value="SBP"/>
</dbReference>
<comment type="similarity">
    <text evidence="1">Belongs to the bacterial solute-binding protein 1 family.</text>
</comment>
<dbReference type="PANTHER" id="PTHR30061:SF50">
    <property type="entry name" value="MALTOSE_MALTODEXTRIN-BINDING PERIPLASMIC PROTEIN"/>
    <property type="match status" value="1"/>
</dbReference>
<protein>
    <submittedName>
        <fullName evidence="4">Multiple sugar transport system substrate-binding protein</fullName>
    </submittedName>
</protein>
<keyword evidence="2" id="KW-0813">Transport</keyword>
<dbReference type="CDD" id="cd14748">
    <property type="entry name" value="PBP2_UgpB"/>
    <property type="match status" value="1"/>
</dbReference>
<keyword evidence="4" id="KW-0762">Sugar transport</keyword>
<dbReference type="PROSITE" id="PS51257">
    <property type="entry name" value="PROKAR_LIPOPROTEIN"/>
    <property type="match status" value="1"/>
</dbReference>
<reference evidence="4 5" key="1">
    <citation type="submission" date="2023-07" db="EMBL/GenBank/DDBJ databases">
        <title>Genomic Encyclopedia of Type Strains, Phase IV (KMG-IV): sequencing the most valuable type-strain genomes for metagenomic binning, comparative biology and taxonomic classification.</title>
        <authorList>
            <person name="Goeker M."/>
        </authorList>
    </citation>
    <scope>NUCLEOTIDE SEQUENCE [LARGE SCALE GENOMIC DNA]</scope>
    <source>
        <strain evidence="4 5">DSM 17740</strain>
    </source>
</reference>
<evidence type="ECO:0000256" key="1">
    <source>
        <dbReference type="ARBA" id="ARBA00008520"/>
    </source>
</evidence>
<dbReference type="Gene3D" id="3.40.190.10">
    <property type="entry name" value="Periplasmic binding protein-like II"/>
    <property type="match status" value="1"/>
</dbReference>
<dbReference type="Pfam" id="PF01547">
    <property type="entry name" value="SBP_bac_1"/>
    <property type="match status" value="1"/>
</dbReference>
<dbReference type="PANTHER" id="PTHR30061">
    <property type="entry name" value="MALTOSE-BINDING PERIPLASMIC PROTEIN"/>
    <property type="match status" value="1"/>
</dbReference>
<accession>A0ABU0CQ87</accession>
<gene>
    <name evidence="4" type="ORF">J2S00_001358</name>
</gene>
<evidence type="ECO:0000256" key="2">
    <source>
        <dbReference type="ARBA" id="ARBA00022448"/>
    </source>
</evidence>
<dbReference type="SUPFAM" id="SSF53850">
    <property type="entry name" value="Periplasmic binding protein-like II"/>
    <property type="match status" value="1"/>
</dbReference>
<comment type="caution">
    <text evidence="4">The sequence shown here is derived from an EMBL/GenBank/DDBJ whole genome shotgun (WGS) entry which is preliminary data.</text>
</comment>
<dbReference type="RefSeq" id="WP_307337149.1">
    <property type="nucleotide sequence ID" value="NZ_JAUSUQ010000004.1"/>
</dbReference>
<dbReference type="Proteomes" id="UP001232445">
    <property type="component" value="Unassembled WGS sequence"/>
</dbReference>
<proteinExistence type="inferred from homology"/>
<evidence type="ECO:0000313" key="5">
    <source>
        <dbReference type="Proteomes" id="UP001232445"/>
    </source>
</evidence>
<dbReference type="EMBL" id="JAUSUQ010000004">
    <property type="protein sequence ID" value="MDQ0338572.1"/>
    <property type="molecule type" value="Genomic_DNA"/>
</dbReference>
<evidence type="ECO:0000313" key="4">
    <source>
        <dbReference type="EMBL" id="MDQ0338572.1"/>
    </source>
</evidence>